<dbReference type="Proteomes" id="UP000256690">
    <property type="component" value="Unassembled WGS sequence"/>
</dbReference>
<comment type="caution">
    <text evidence="2">The sequence shown here is derived from an EMBL/GenBank/DDBJ whole genome shotgun (WGS) entry which is preliminary data.</text>
</comment>
<evidence type="ECO:0000313" key="2">
    <source>
        <dbReference type="EMBL" id="RDW81564.1"/>
    </source>
</evidence>
<gene>
    <name evidence="2" type="ORF">DSM5745_05121</name>
</gene>
<feature type="region of interest" description="Disordered" evidence="1">
    <location>
        <begin position="1"/>
        <end position="41"/>
    </location>
</feature>
<dbReference type="GeneID" id="38115491"/>
<reference evidence="2 3" key="1">
    <citation type="journal article" date="2018" name="IMA Fungus">
        <title>IMA Genome-F 9: Draft genome sequence of Annulohypoxylon stygium, Aspergillus mulundensis, Berkeleyomyces basicola (syn. Thielaviopsis basicola), Ceratocystis smalleyi, two Cercospora beticola strains, Coleophoma cylindrospora, Fusarium fracticaudum, Phialophora cf. hyalina, and Morchella septimelata.</title>
        <authorList>
            <person name="Wingfield B.D."/>
            <person name="Bills G.F."/>
            <person name="Dong Y."/>
            <person name="Huang W."/>
            <person name="Nel W.J."/>
            <person name="Swalarsk-Parry B.S."/>
            <person name="Vaghefi N."/>
            <person name="Wilken P.M."/>
            <person name="An Z."/>
            <person name="de Beer Z.W."/>
            <person name="De Vos L."/>
            <person name="Chen L."/>
            <person name="Duong T.A."/>
            <person name="Gao Y."/>
            <person name="Hammerbacher A."/>
            <person name="Kikkert J.R."/>
            <person name="Li Y."/>
            <person name="Li H."/>
            <person name="Li K."/>
            <person name="Li Q."/>
            <person name="Liu X."/>
            <person name="Ma X."/>
            <person name="Naidoo K."/>
            <person name="Pethybridge S.J."/>
            <person name="Sun J."/>
            <person name="Steenkamp E.T."/>
            <person name="van der Nest M.A."/>
            <person name="van Wyk S."/>
            <person name="Wingfield M.J."/>
            <person name="Xiong C."/>
            <person name="Yue Q."/>
            <person name="Zhang X."/>
        </authorList>
    </citation>
    <scope>NUCLEOTIDE SEQUENCE [LARGE SCALE GENOMIC DNA]</scope>
    <source>
        <strain evidence="2 3">DSM 5745</strain>
    </source>
</reference>
<accession>A0A3D8S6C9</accession>
<evidence type="ECO:0000256" key="1">
    <source>
        <dbReference type="SAM" id="MobiDB-lite"/>
    </source>
</evidence>
<sequence>MSRSKDSPDSSSSAISTPQLFALAHPPPKSSKASKSKSPRLRLSSRLLLQIQQSSPGRSRAIPILELYQPSTFGKTISTPGAENGHGSHKVHGRDLYLTMSEMYTHLKRERDGPVKVTKPRSGSGGSTSTTGASSFRKSKSSAGGDSSADEGTGECKAIRPRSSHNNGEREKESEQDDVVAVIHTSPSPPPKPATTAPAPADAALFFPLTNQTWTATAHGSGHYRFVCETSAIIFEWEKRPPSRSGSAAAAAEKAAGDEGDRFALSVSVSDATSPAKRPWLAQLTKRGIRVGGLEAWRDEPGVRALMGGGDGAGLYTLILTMGVWVARGEGWVN</sequence>
<organism evidence="2 3">
    <name type="scientific">Aspergillus mulundensis</name>
    <dbReference type="NCBI Taxonomy" id="1810919"/>
    <lineage>
        <taxon>Eukaryota</taxon>
        <taxon>Fungi</taxon>
        <taxon>Dikarya</taxon>
        <taxon>Ascomycota</taxon>
        <taxon>Pezizomycotina</taxon>
        <taxon>Eurotiomycetes</taxon>
        <taxon>Eurotiomycetidae</taxon>
        <taxon>Eurotiales</taxon>
        <taxon>Aspergillaceae</taxon>
        <taxon>Aspergillus</taxon>
        <taxon>Aspergillus subgen. Nidulantes</taxon>
    </lineage>
</organism>
<evidence type="ECO:0000313" key="3">
    <source>
        <dbReference type="Proteomes" id="UP000256690"/>
    </source>
</evidence>
<protein>
    <submittedName>
        <fullName evidence="2">Uncharacterized protein</fullName>
    </submittedName>
</protein>
<dbReference type="STRING" id="1810919.A0A3D8S6C9"/>
<keyword evidence="3" id="KW-1185">Reference proteome</keyword>
<dbReference type="RefSeq" id="XP_026604617.1">
    <property type="nucleotide sequence ID" value="XM_026747137.1"/>
</dbReference>
<dbReference type="OrthoDB" id="4475042at2759"/>
<dbReference type="AlphaFoldDB" id="A0A3D8S6C9"/>
<feature type="compositionally biased region" description="Low complexity" evidence="1">
    <location>
        <begin position="127"/>
        <end position="147"/>
    </location>
</feature>
<name>A0A3D8S6C9_9EURO</name>
<dbReference type="EMBL" id="PVWQ01000005">
    <property type="protein sequence ID" value="RDW81564.1"/>
    <property type="molecule type" value="Genomic_DNA"/>
</dbReference>
<proteinExistence type="predicted"/>
<feature type="region of interest" description="Disordered" evidence="1">
    <location>
        <begin position="107"/>
        <end position="178"/>
    </location>
</feature>